<dbReference type="Gene3D" id="3.10.28.10">
    <property type="entry name" value="Homing endonucleases"/>
    <property type="match status" value="1"/>
</dbReference>
<dbReference type="InterPro" id="IPR051289">
    <property type="entry name" value="LAGLIDADG_Endonuclease"/>
</dbReference>
<dbReference type="EMBL" id="PFJR01000018">
    <property type="protein sequence ID" value="PIX88468.1"/>
    <property type="molecule type" value="Genomic_DNA"/>
</dbReference>
<dbReference type="AlphaFoldDB" id="A0A2M7MFR1"/>
<dbReference type="Pfam" id="PF00961">
    <property type="entry name" value="LAGLIDADG_1"/>
    <property type="match status" value="1"/>
</dbReference>
<organism evidence="2 3">
    <name type="scientific">Candidatus Nealsonbacteria bacterium CG_4_10_14_3_um_filter_36_16</name>
    <dbReference type="NCBI Taxonomy" id="1974685"/>
    <lineage>
        <taxon>Bacteria</taxon>
        <taxon>Candidatus Nealsoniibacteriota</taxon>
    </lineage>
</organism>
<dbReference type="InterPro" id="IPR027434">
    <property type="entry name" value="Homing_endonucl"/>
</dbReference>
<feature type="domain" description="Homing endonuclease LAGLIDADG" evidence="1">
    <location>
        <begin position="31"/>
        <end position="129"/>
    </location>
</feature>
<evidence type="ECO:0000313" key="3">
    <source>
        <dbReference type="Proteomes" id="UP000230064"/>
    </source>
</evidence>
<dbReference type="InterPro" id="IPR004860">
    <property type="entry name" value="LAGLIDADG_dom"/>
</dbReference>
<comment type="caution">
    <text evidence="2">The sequence shown here is derived from an EMBL/GenBank/DDBJ whole genome shotgun (WGS) entry which is preliminary data.</text>
</comment>
<evidence type="ECO:0000259" key="1">
    <source>
        <dbReference type="Pfam" id="PF00961"/>
    </source>
</evidence>
<dbReference type="Proteomes" id="UP000230064">
    <property type="component" value="Unassembled WGS sequence"/>
</dbReference>
<dbReference type="GO" id="GO:0004519">
    <property type="term" value="F:endonuclease activity"/>
    <property type="evidence" value="ECO:0007669"/>
    <property type="project" value="InterPro"/>
</dbReference>
<reference evidence="3" key="1">
    <citation type="submission" date="2017-09" db="EMBL/GenBank/DDBJ databases">
        <title>Depth-based differentiation of microbial function through sediment-hosted aquifers and enrichment of novel symbionts in the deep terrestrial subsurface.</title>
        <authorList>
            <person name="Probst A.J."/>
            <person name="Ladd B."/>
            <person name="Jarett J.K."/>
            <person name="Geller-Mcgrath D.E."/>
            <person name="Sieber C.M.K."/>
            <person name="Emerson J.B."/>
            <person name="Anantharaman K."/>
            <person name="Thomas B.C."/>
            <person name="Malmstrom R."/>
            <person name="Stieglmeier M."/>
            <person name="Klingl A."/>
            <person name="Woyke T."/>
            <person name="Ryan C.M."/>
            <person name="Banfield J.F."/>
        </authorList>
    </citation>
    <scope>NUCLEOTIDE SEQUENCE [LARGE SCALE GENOMIC DNA]</scope>
</reference>
<evidence type="ECO:0000313" key="2">
    <source>
        <dbReference type="EMBL" id="PIX88468.1"/>
    </source>
</evidence>
<proteinExistence type="predicted"/>
<protein>
    <recommendedName>
        <fullName evidence="1">Homing endonuclease LAGLIDADG domain-containing protein</fullName>
    </recommendedName>
</protein>
<dbReference type="SUPFAM" id="SSF55608">
    <property type="entry name" value="Homing endonucleases"/>
    <property type="match status" value="1"/>
</dbReference>
<dbReference type="PANTHER" id="PTHR36181">
    <property type="entry name" value="INTRON-ENCODED ENDONUCLEASE AI3-RELATED"/>
    <property type="match status" value="1"/>
</dbReference>
<sequence length="172" mass="20139">MQIIRRKDSLSFLKPMEQWLKQIPSHVGHYLAGFVDGEGSFNLSVRKGEGYRYGWQLGLSFNVSQRDKTNLFLLKKHLGCGRLKTRKDGLHSFVIENFNSLKGRVIPFFERFNFLSSRTKTNFSIFTKIVKLMDEKKHLTSEGLKEILELREKLNEGRGRKRKYNLKNVNLT</sequence>
<gene>
    <name evidence="2" type="ORF">COZ30_00745</name>
</gene>
<name>A0A2M7MFR1_9BACT</name>
<dbReference type="PANTHER" id="PTHR36181:SF4">
    <property type="entry name" value="LAGLIDADG ENDONUCLEASE"/>
    <property type="match status" value="1"/>
</dbReference>
<accession>A0A2M7MFR1</accession>